<protein>
    <recommendedName>
        <fullName evidence="1">DUF397 domain-containing protein</fullName>
    </recommendedName>
</protein>
<feature type="domain" description="DUF397" evidence="1">
    <location>
        <begin position="5"/>
        <end position="57"/>
    </location>
</feature>
<accession>A0A1I1TDS5</accession>
<name>A0A1I1TDS5_9ACTN</name>
<evidence type="ECO:0000313" key="2">
    <source>
        <dbReference type="EMBL" id="SFD56729.1"/>
    </source>
</evidence>
<dbReference type="EMBL" id="FOLM01000019">
    <property type="protein sequence ID" value="SFD56729.1"/>
    <property type="molecule type" value="Genomic_DNA"/>
</dbReference>
<dbReference type="Pfam" id="PF04149">
    <property type="entry name" value="DUF397"/>
    <property type="match status" value="1"/>
</dbReference>
<dbReference type="RefSeq" id="WP_093841158.1">
    <property type="nucleotide sequence ID" value="NZ_FOLM01000019.1"/>
</dbReference>
<reference evidence="2 3" key="1">
    <citation type="submission" date="2016-10" db="EMBL/GenBank/DDBJ databases">
        <authorList>
            <person name="de Groot N.N."/>
        </authorList>
    </citation>
    <scope>NUCLEOTIDE SEQUENCE [LARGE SCALE GENOMIC DNA]</scope>
    <source>
        <strain evidence="2 3">CGMCC 4.5739</strain>
    </source>
</reference>
<dbReference type="STRING" id="910347.SAMN05421773_11953"/>
<keyword evidence="3" id="KW-1185">Reference proteome</keyword>
<dbReference type="Proteomes" id="UP000199207">
    <property type="component" value="Unassembled WGS sequence"/>
</dbReference>
<organism evidence="2 3">
    <name type="scientific">Streptomyces aidingensis</name>
    <dbReference type="NCBI Taxonomy" id="910347"/>
    <lineage>
        <taxon>Bacteria</taxon>
        <taxon>Bacillati</taxon>
        <taxon>Actinomycetota</taxon>
        <taxon>Actinomycetes</taxon>
        <taxon>Kitasatosporales</taxon>
        <taxon>Streptomycetaceae</taxon>
        <taxon>Streptomyces</taxon>
    </lineage>
</organism>
<gene>
    <name evidence="2" type="ORF">SAMN05421773_11953</name>
</gene>
<proteinExistence type="predicted"/>
<sequence length="66" mass="7118">MSERAWQKSSFSSPNGDTNCVELALTGERLLLRESERPDLILSAGPAAYRALLDGIKAGRLPATTD</sequence>
<dbReference type="OrthoDB" id="3402668at2"/>
<dbReference type="InterPro" id="IPR007278">
    <property type="entry name" value="DUF397"/>
</dbReference>
<evidence type="ECO:0000313" key="3">
    <source>
        <dbReference type="Proteomes" id="UP000199207"/>
    </source>
</evidence>
<evidence type="ECO:0000259" key="1">
    <source>
        <dbReference type="Pfam" id="PF04149"/>
    </source>
</evidence>
<dbReference type="AlphaFoldDB" id="A0A1I1TDS5"/>